<dbReference type="EMBL" id="JANSHE010002736">
    <property type="protein sequence ID" value="KAJ2989780.1"/>
    <property type="molecule type" value="Genomic_DNA"/>
</dbReference>
<comment type="caution">
    <text evidence="1">The sequence shown here is derived from an EMBL/GenBank/DDBJ whole genome shotgun (WGS) entry which is preliminary data.</text>
</comment>
<name>A0ACC1PCL7_9APHY</name>
<protein>
    <submittedName>
        <fullName evidence="1">Uncharacterized protein</fullName>
    </submittedName>
</protein>
<gene>
    <name evidence="1" type="ORF">NUW54_g8674</name>
</gene>
<evidence type="ECO:0000313" key="1">
    <source>
        <dbReference type="EMBL" id="KAJ2989780.1"/>
    </source>
</evidence>
<accession>A0ACC1PCL7</accession>
<sequence length="252" mass="28414">MPPKHFLTSNFRVAFEEYFNPDQQRSAVDTLRSHIAEVRDGSEEQRRELGVLKPQDKSPEQIEQARRRVPRQVLLAVVSVLPGECLGSARAICPSRYSVPCRIDEAEPYLREVIRYAKLKGGKRDVAPDLYLAVAIHRTTEKEQEAVSLFTEAFSSLDADDAPALGPRSDLWARAHWARLLRRVERLQDAQVQEQMIVDWIVEHPLLLPPSKLKALVSDEADSGVLNNILDHPQVVEAVRIAKEKRSGTGSV</sequence>
<dbReference type="Proteomes" id="UP001144978">
    <property type="component" value="Unassembled WGS sequence"/>
</dbReference>
<keyword evidence="2" id="KW-1185">Reference proteome</keyword>
<organism evidence="1 2">
    <name type="scientific">Trametes sanguinea</name>
    <dbReference type="NCBI Taxonomy" id="158606"/>
    <lineage>
        <taxon>Eukaryota</taxon>
        <taxon>Fungi</taxon>
        <taxon>Dikarya</taxon>
        <taxon>Basidiomycota</taxon>
        <taxon>Agaricomycotina</taxon>
        <taxon>Agaricomycetes</taxon>
        <taxon>Polyporales</taxon>
        <taxon>Polyporaceae</taxon>
        <taxon>Trametes</taxon>
    </lineage>
</organism>
<proteinExistence type="predicted"/>
<reference evidence="1" key="1">
    <citation type="submission" date="2022-08" db="EMBL/GenBank/DDBJ databases">
        <title>Genome Sequence of Pycnoporus sanguineus.</title>
        <authorList>
            <person name="Buettner E."/>
        </authorList>
    </citation>
    <scope>NUCLEOTIDE SEQUENCE</scope>
    <source>
        <strain evidence="1">CG-C14</strain>
    </source>
</reference>
<evidence type="ECO:0000313" key="2">
    <source>
        <dbReference type="Proteomes" id="UP001144978"/>
    </source>
</evidence>